<sequence>MSTHTSTSSREGAAYPWILEHLFAYPGTYEIPLRTMYTLNSTPQSQQHPRQSLHGGPPSLTSTASSPESSPASPNFPPEQQHQLPAYNATNATDHFKGCLMSYIRQLPAQPFSLPPSFITSFVRRCFTVDLCKVDFTQALTALDYLKDLENRRKKELTLALQRLGLEQGLGLQAKEDISNNARISEWVQGMQDKERKVEALYTQIYLGLRRWTLINEMRLEPFSKANSIAMLNTLYPPTTATPPTRQLTAEILKSQRDAFFRYIQGVEKNGKDLLKNLEHQNKRPGDENGWAFLRETLDKYLRTANGVIEECQEVSGPEYLDAESEAYRRGNRRADSGVSFATGDRPSTSSSNGRHHLPPTNKPLPAFPEVQAPQRPPPTPKKRGTTLEKIARELRNLRTRNDVKELSTTSNNIVKEPKVRSLKKMKSTSSIGGARAKHARIGSDEAMTEFNIDDARRQRLIWEAQREKENRAQSSLGHRHNPKTINLDD</sequence>
<comment type="caution">
    <text evidence="2">The sequence shown here is derived from an EMBL/GenBank/DDBJ whole genome shotgun (WGS) entry which is preliminary data.</text>
</comment>
<dbReference type="Proteomes" id="UP001166286">
    <property type="component" value="Unassembled WGS sequence"/>
</dbReference>
<proteinExistence type="predicted"/>
<feature type="compositionally biased region" description="Low complexity" evidence="1">
    <location>
        <begin position="57"/>
        <end position="73"/>
    </location>
</feature>
<protein>
    <submittedName>
        <fullName evidence="2">Uncharacterized protein</fullName>
    </submittedName>
</protein>
<gene>
    <name evidence="2" type="ORF">JMJ35_000648</name>
</gene>
<evidence type="ECO:0000313" key="3">
    <source>
        <dbReference type="Proteomes" id="UP001166286"/>
    </source>
</evidence>
<reference evidence="2" key="1">
    <citation type="submission" date="2023-03" db="EMBL/GenBank/DDBJ databases">
        <title>Complete genome of Cladonia borealis.</title>
        <authorList>
            <person name="Park H."/>
        </authorList>
    </citation>
    <scope>NUCLEOTIDE SEQUENCE</scope>
    <source>
        <strain evidence="2">ANT050790</strain>
    </source>
</reference>
<evidence type="ECO:0000256" key="1">
    <source>
        <dbReference type="SAM" id="MobiDB-lite"/>
    </source>
</evidence>
<keyword evidence="3" id="KW-1185">Reference proteome</keyword>
<feature type="region of interest" description="Disordered" evidence="1">
    <location>
        <begin position="41"/>
        <end position="82"/>
    </location>
</feature>
<accession>A0AA39RBM8</accession>
<name>A0AA39RBM8_9LECA</name>
<dbReference type="AlphaFoldDB" id="A0AA39RBM8"/>
<dbReference type="EMBL" id="JAFEKC020000001">
    <property type="protein sequence ID" value="KAK0517493.1"/>
    <property type="molecule type" value="Genomic_DNA"/>
</dbReference>
<feature type="region of interest" description="Disordered" evidence="1">
    <location>
        <begin position="466"/>
        <end position="490"/>
    </location>
</feature>
<organism evidence="2 3">
    <name type="scientific">Cladonia borealis</name>
    <dbReference type="NCBI Taxonomy" id="184061"/>
    <lineage>
        <taxon>Eukaryota</taxon>
        <taxon>Fungi</taxon>
        <taxon>Dikarya</taxon>
        <taxon>Ascomycota</taxon>
        <taxon>Pezizomycotina</taxon>
        <taxon>Lecanoromycetes</taxon>
        <taxon>OSLEUM clade</taxon>
        <taxon>Lecanoromycetidae</taxon>
        <taxon>Lecanorales</taxon>
        <taxon>Lecanorineae</taxon>
        <taxon>Cladoniaceae</taxon>
        <taxon>Cladonia</taxon>
    </lineage>
</organism>
<feature type="region of interest" description="Disordered" evidence="1">
    <location>
        <begin position="328"/>
        <end position="387"/>
    </location>
</feature>
<feature type="compositionally biased region" description="Polar residues" evidence="1">
    <location>
        <begin position="41"/>
        <end position="50"/>
    </location>
</feature>
<evidence type="ECO:0000313" key="2">
    <source>
        <dbReference type="EMBL" id="KAK0517493.1"/>
    </source>
</evidence>